<evidence type="ECO:0008006" key="3">
    <source>
        <dbReference type="Google" id="ProtNLM"/>
    </source>
</evidence>
<proteinExistence type="predicted"/>
<evidence type="ECO:0000313" key="2">
    <source>
        <dbReference type="Proteomes" id="UP001056336"/>
    </source>
</evidence>
<protein>
    <recommendedName>
        <fullName evidence="3">DUF222 domain-containing protein</fullName>
    </recommendedName>
</protein>
<sequence length="356" mass="39237">MTAAEITTVPLSRADEATLHELEAVISTGLDTFIQVGLALAEVRDSKLYRATHHSFAAYVEDRFEIGRSRAYQLMDAAKMVAEMSTIVDTHLPTSEGQVRALAGLAPAQAAAVMAEVSSITAAPTAATIATVRAHRFPKQGQLPRAATMDNRVDTAPLTPLVVDDEAEEIDDPLIRLSVALEELEREERWIQRAALAQVDVAVTASFFAEVLRQLVDEIHQRRNEVDPFAKIIAEVTALFPKRKVEHDLESVYLSIRDKTMNPATVKTRLIERYTEMDRIALVEVRDRSAIVWSGWPQIRGVLNQLGVSFMRDLTTGKMSFPAVRAADVQAAGELARINLVLRSVVPDAAAPRRLP</sequence>
<dbReference type="RefSeq" id="WP_249769523.1">
    <property type="nucleotide sequence ID" value="NZ_CP097332.1"/>
</dbReference>
<name>A0ABY4QVC7_9ACTN</name>
<dbReference type="Proteomes" id="UP001056336">
    <property type="component" value="Chromosome"/>
</dbReference>
<reference evidence="1" key="1">
    <citation type="journal article" date="2018" name="Int. J. Syst. Evol. Microbiol.">
        <title>Jatrophihabitans telluris sp. nov., isolated from sediment soil of lava forest wetlands and the emended description of the genus Jatrophihabitans.</title>
        <authorList>
            <person name="Lee K.C."/>
            <person name="Suh M.K."/>
            <person name="Eom M.K."/>
            <person name="Kim K.K."/>
            <person name="Kim J.S."/>
            <person name="Kim D.S."/>
            <person name="Ko S.H."/>
            <person name="Shin Y.K."/>
            <person name="Lee J.S."/>
        </authorList>
    </citation>
    <scope>NUCLEOTIDE SEQUENCE</scope>
    <source>
        <strain evidence="1">N237</strain>
    </source>
</reference>
<organism evidence="1 2">
    <name type="scientific">Jatrophihabitans telluris</name>
    <dbReference type="NCBI Taxonomy" id="2038343"/>
    <lineage>
        <taxon>Bacteria</taxon>
        <taxon>Bacillati</taxon>
        <taxon>Actinomycetota</taxon>
        <taxon>Actinomycetes</taxon>
        <taxon>Jatrophihabitantales</taxon>
        <taxon>Jatrophihabitantaceae</taxon>
        <taxon>Jatrophihabitans</taxon>
    </lineage>
</organism>
<keyword evidence="2" id="KW-1185">Reference proteome</keyword>
<gene>
    <name evidence="1" type="ORF">M6D93_12295</name>
</gene>
<evidence type="ECO:0000313" key="1">
    <source>
        <dbReference type="EMBL" id="UQX87082.1"/>
    </source>
</evidence>
<dbReference type="EMBL" id="CP097332">
    <property type="protein sequence ID" value="UQX87082.1"/>
    <property type="molecule type" value="Genomic_DNA"/>
</dbReference>
<reference evidence="1" key="2">
    <citation type="submission" date="2022-05" db="EMBL/GenBank/DDBJ databases">
        <authorList>
            <person name="Kim J.-S."/>
            <person name="Lee K."/>
            <person name="Suh M."/>
            <person name="Eom M."/>
            <person name="Kim J.-S."/>
            <person name="Kim D.-S."/>
            <person name="Ko S.-H."/>
            <person name="Shin Y."/>
            <person name="Lee J.-S."/>
        </authorList>
    </citation>
    <scope>NUCLEOTIDE SEQUENCE</scope>
    <source>
        <strain evidence="1">N237</strain>
    </source>
</reference>
<accession>A0ABY4QVC7</accession>